<sequence length="340" mass="35931">MSEQLRVLPFSRTALPHAPVELQGWHHSRIGHASALGLDGTDTPMTPSPSYALHTSLWMLPPDMSHAPASAHNADSPVTDDTFPSRLTRQCGVAALWATYHPADAPAHGYAHGHGHPLPAPHHRMACAHPEMSRHPDHACQDLDRHHDHMPHLPQIAPAADYQNPTIGAKGRAAHAQTMTATPSGPPLLGTRAVLPLASHSYDVAMNMNADALPMRRGPAAAPASAPSTAQKRRREVSSGPGHLSLGSCVPGIPATLVASLASRGLMHFPQVLTVPPLLAKRARGMHGPQVDPSGHAAHDDATSLIGTMRDASMTEDDDGTFGGMQDDPSSFCDNSIPCP</sequence>
<gene>
    <name evidence="2" type="ORF">CAUPRSCDRAFT_10319</name>
    <name evidence="3" type="ORF">CXG81DRAFT_16695</name>
</gene>
<reference evidence="4 5" key="1">
    <citation type="journal article" date="2018" name="Nat. Microbiol.">
        <title>Leveraging single-cell genomics to expand the fungal tree of life.</title>
        <authorList>
            <person name="Ahrendt S.R."/>
            <person name="Quandt C.A."/>
            <person name="Ciobanu D."/>
            <person name="Clum A."/>
            <person name="Salamov A."/>
            <person name="Andreopoulos B."/>
            <person name="Cheng J.F."/>
            <person name="Woyke T."/>
            <person name="Pelin A."/>
            <person name="Henrissat B."/>
            <person name="Reynolds N.K."/>
            <person name="Benny G.L."/>
            <person name="Smith M.E."/>
            <person name="James T.Y."/>
            <person name="Grigoriev I.V."/>
        </authorList>
    </citation>
    <scope>NUCLEOTIDE SEQUENCE [LARGE SCALE GENOMIC DNA]</scope>
    <source>
        <strain evidence="4 5">ATCC 52028</strain>
    </source>
</reference>
<name>A0A4P9WXC8_9FUNG</name>
<reference evidence="3" key="2">
    <citation type="submission" date="2018-04" db="EMBL/GenBank/DDBJ databases">
        <title>Leveraging single-cell genomics to expand the Fungal Tree of Life.</title>
        <authorList>
            <consortium name="DOE Joint Genome Institute"/>
            <person name="Ahrendt S.R."/>
            <person name="Quandt C.A."/>
            <person name="Ciobanu D."/>
            <person name="Clum A."/>
            <person name="Salamov A."/>
            <person name="Andreopoulos B."/>
            <person name="Cheng J.-F."/>
            <person name="Woyke T."/>
            <person name="Pelin A."/>
            <person name="Henrissat B."/>
            <person name="Benny G.L."/>
            <person name="Smith M.E."/>
            <person name="James T.Y."/>
            <person name="Grigoriev I.V."/>
        </authorList>
    </citation>
    <scope>NUCLEOTIDE SEQUENCE</scope>
    <source>
        <strain evidence="3">ATCC 52028</strain>
    </source>
</reference>
<evidence type="ECO:0000313" key="3">
    <source>
        <dbReference type="EMBL" id="RKP03862.1"/>
    </source>
</evidence>
<evidence type="ECO:0000313" key="5">
    <source>
        <dbReference type="Proteomes" id="UP000274922"/>
    </source>
</evidence>
<evidence type="ECO:0000313" key="2">
    <source>
        <dbReference type="EMBL" id="RKO98054.1"/>
    </source>
</evidence>
<dbReference type="AlphaFoldDB" id="A0A4P9WXC8"/>
<dbReference type="EMBL" id="ML009122">
    <property type="protein sequence ID" value="RKO98054.1"/>
    <property type="molecule type" value="Genomic_DNA"/>
</dbReference>
<evidence type="ECO:0000313" key="4">
    <source>
        <dbReference type="Proteomes" id="UP000268535"/>
    </source>
</evidence>
<dbReference type="Proteomes" id="UP000274922">
    <property type="component" value="Unassembled WGS sequence"/>
</dbReference>
<feature type="compositionally biased region" description="Low complexity" evidence="1">
    <location>
        <begin position="219"/>
        <end position="230"/>
    </location>
</feature>
<protein>
    <submittedName>
        <fullName evidence="2">Uncharacterized protein</fullName>
    </submittedName>
</protein>
<proteinExistence type="predicted"/>
<accession>A0A4P9WXC8</accession>
<dbReference type="EMBL" id="ML014117">
    <property type="protein sequence ID" value="RKP03862.1"/>
    <property type="molecule type" value="Genomic_DNA"/>
</dbReference>
<evidence type="ECO:0000256" key="1">
    <source>
        <dbReference type="SAM" id="MobiDB-lite"/>
    </source>
</evidence>
<keyword evidence="5" id="KW-1185">Reference proteome</keyword>
<reference evidence="2" key="3">
    <citation type="submission" date="2018-08" db="EMBL/GenBank/DDBJ databases">
        <title>Leveraging single-cell genomics to expand the Fungal Tree of Life.</title>
        <authorList>
            <consortium name="DOE Joint Genome Institute"/>
            <person name="Ahrendt S.R."/>
            <person name="Quandt C.A."/>
            <person name="Ciobanu D."/>
            <person name="Clum A."/>
            <person name="Salamov A."/>
            <person name="Andreopoulos B."/>
            <person name="Cheng J.-F."/>
            <person name="Woyke T."/>
            <person name="Pelin A."/>
            <person name="Henrissat B."/>
            <person name="Reynolds N."/>
            <person name="Benny G.L."/>
            <person name="Smith M.E."/>
            <person name="James T.Y."/>
            <person name="Grigoriev I.V."/>
        </authorList>
    </citation>
    <scope>NUCLEOTIDE SEQUENCE</scope>
    <source>
        <strain evidence="2">ATCC 52028</strain>
    </source>
</reference>
<organism evidence="2 4">
    <name type="scientific">Caulochytrium protostelioides</name>
    <dbReference type="NCBI Taxonomy" id="1555241"/>
    <lineage>
        <taxon>Eukaryota</taxon>
        <taxon>Fungi</taxon>
        <taxon>Fungi incertae sedis</taxon>
        <taxon>Chytridiomycota</taxon>
        <taxon>Chytridiomycota incertae sedis</taxon>
        <taxon>Chytridiomycetes</taxon>
        <taxon>Caulochytriales</taxon>
        <taxon>Caulochytriaceae</taxon>
        <taxon>Caulochytrium</taxon>
    </lineage>
</organism>
<feature type="region of interest" description="Disordered" evidence="1">
    <location>
        <begin position="216"/>
        <end position="243"/>
    </location>
</feature>
<dbReference type="Proteomes" id="UP000268535">
    <property type="component" value="Unassembled WGS sequence"/>
</dbReference>
<feature type="region of interest" description="Disordered" evidence="1">
    <location>
        <begin position="321"/>
        <end position="340"/>
    </location>
</feature>